<name>A0ABP8P3N7_9NOCA</name>
<organism evidence="2 3">
    <name type="scientific">Rhodococcus olei</name>
    <dbReference type="NCBI Taxonomy" id="2161675"/>
    <lineage>
        <taxon>Bacteria</taxon>
        <taxon>Bacillati</taxon>
        <taxon>Actinomycetota</taxon>
        <taxon>Actinomycetes</taxon>
        <taxon>Mycobacteriales</taxon>
        <taxon>Nocardiaceae</taxon>
        <taxon>Rhodococcus</taxon>
    </lineage>
</organism>
<dbReference type="InterPro" id="IPR034660">
    <property type="entry name" value="DinB/YfiT-like"/>
</dbReference>
<dbReference type="SUPFAM" id="SSF109854">
    <property type="entry name" value="DinB/YfiT-like putative metalloenzymes"/>
    <property type="match status" value="1"/>
</dbReference>
<evidence type="ECO:0000259" key="1">
    <source>
        <dbReference type="Pfam" id="PF11716"/>
    </source>
</evidence>
<sequence>MASNSPWATIHAERLALADDLASLTDEQWSTRSLCAKWSVWETLGHMTATAKMTPPKFFLGMLGTGLRFETFAAKNVAAETRGTPADTLAEFRAVAGSTTSPPGPVDSWLGETIVHAEDIRRPLGIEHAYPMDALVRVADFYKGSNLLIGAKNRIAGLTLRATDTAWTIGSGPEVAGPMLALTMAMTGRAAALDDLSGEGVQTLRDRT</sequence>
<evidence type="ECO:0000313" key="2">
    <source>
        <dbReference type="EMBL" id="GAA4481412.1"/>
    </source>
</evidence>
<keyword evidence="2" id="KW-0413">Isomerase</keyword>
<dbReference type="Pfam" id="PF11716">
    <property type="entry name" value="MDMPI_N"/>
    <property type="match status" value="1"/>
</dbReference>
<dbReference type="Proteomes" id="UP001501183">
    <property type="component" value="Unassembled WGS sequence"/>
</dbReference>
<dbReference type="GO" id="GO:0016853">
    <property type="term" value="F:isomerase activity"/>
    <property type="evidence" value="ECO:0007669"/>
    <property type="project" value="UniProtKB-KW"/>
</dbReference>
<dbReference type="NCBIfam" id="TIGR03083">
    <property type="entry name" value="maleylpyruvate isomerase family mycothiol-dependent enzyme"/>
    <property type="match status" value="1"/>
</dbReference>
<evidence type="ECO:0000313" key="3">
    <source>
        <dbReference type="Proteomes" id="UP001501183"/>
    </source>
</evidence>
<dbReference type="Gene3D" id="1.20.120.450">
    <property type="entry name" value="dinb family like domain"/>
    <property type="match status" value="1"/>
</dbReference>
<dbReference type="InterPro" id="IPR024344">
    <property type="entry name" value="MDMPI_metal-binding"/>
</dbReference>
<keyword evidence="3" id="KW-1185">Reference proteome</keyword>
<accession>A0ABP8P3N7</accession>
<proteinExistence type="predicted"/>
<protein>
    <submittedName>
        <fullName evidence="2">Maleylpyruvate isomerase family mycothiol-dependent enzyme</fullName>
    </submittedName>
</protein>
<reference evidence="3" key="1">
    <citation type="journal article" date="2019" name="Int. J. Syst. Evol. Microbiol.">
        <title>The Global Catalogue of Microorganisms (GCM) 10K type strain sequencing project: providing services to taxonomists for standard genome sequencing and annotation.</title>
        <authorList>
            <consortium name="The Broad Institute Genomics Platform"/>
            <consortium name="The Broad Institute Genome Sequencing Center for Infectious Disease"/>
            <person name="Wu L."/>
            <person name="Ma J."/>
        </authorList>
    </citation>
    <scope>NUCLEOTIDE SEQUENCE [LARGE SCALE GENOMIC DNA]</scope>
    <source>
        <strain evidence="3">JCM 32206</strain>
    </source>
</reference>
<feature type="domain" description="Mycothiol-dependent maleylpyruvate isomerase metal-binding" evidence="1">
    <location>
        <begin position="11"/>
        <end position="98"/>
    </location>
</feature>
<gene>
    <name evidence="2" type="ORF">GCM10023094_29540</name>
</gene>
<dbReference type="InterPro" id="IPR017517">
    <property type="entry name" value="Maleyloyr_isom"/>
</dbReference>
<comment type="caution">
    <text evidence="2">The sequence shown here is derived from an EMBL/GenBank/DDBJ whole genome shotgun (WGS) entry which is preliminary data.</text>
</comment>
<dbReference type="EMBL" id="BAABFB010000048">
    <property type="protein sequence ID" value="GAA4481412.1"/>
    <property type="molecule type" value="Genomic_DNA"/>
</dbReference>
<dbReference type="RefSeq" id="WP_345346160.1">
    <property type="nucleotide sequence ID" value="NZ_BAABFB010000048.1"/>
</dbReference>